<proteinExistence type="predicted"/>
<dbReference type="OrthoDB" id="8564037at2"/>
<protein>
    <recommendedName>
        <fullName evidence="4">VanZ like family protein</fullName>
    </recommendedName>
</protein>
<sequence>MKSRYHLSLLSIIVLLVFALYFISDDFRRVVFRGTEIDSIGHIISFFCLTWVLHSILKLPLFNTMLTVAFYGALTELGQYYLGFRSAQLSDFISDLIGIAFFGIIRWSILMYRNRSSNRPTL</sequence>
<accession>A0A1H7HRQ5</accession>
<keyword evidence="3" id="KW-1185">Reference proteome</keyword>
<dbReference type="Proteomes" id="UP000199297">
    <property type="component" value="Unassembled WGS sequence"/>
</dbReference>
<evidence type="ECO:0000313" key="3">
    <source>
        <dbReference type="Proteomes" id="UP000199297"/>
    </source>
</evidence>
<dbReference type="NCBIfam" id="NF037970">
    <property type="entry name" value="vanZ_1"/>
    <property type="match status" value="1"/>
</dbReference>
<gene>
    <name evidence="2" type="ORF">SAMN05216262_101583</name>
</gene>
<keyword evidence="1" id="KW-0812">Transmembrane</keyword>
<organism evidence="2 3">
    <name type="scientific">Colwellia chukchiensis</name>
    <dbReference type="NCBI Taxonomy" id="641665"/>
    <lineage>
        <taxon>Bacteria</taxon>
        <taxon>Pseudomonadati</taxon>
        <taxon>Pseudomonadota</taxon>
        <taxon>Gammaproteobacteria</taxon>
        <taxon>Alteromonadales</taxon>
        <taxon>Colwelliaceae</taxon>
        <taxon>Colwellia</taxon>
    </lineage>
</organism>
<dbReference type="STRING" id="641665.GCA_002104455_00122"/>
<feature type="transmembrane region" description="Helical" evidence="1">
    <location>
        <begin position="92"/>
        <end position="112"/>
    </location>
</feature>
<feature type="transmembrane region" description="Helical" evidence="1">
    <location>
        <begin position="44"/>
        <end position="72"/>
    </location>
</feature>
<dbReference type="EMBL" id="FOBI01000001">
    <property type="protein sequence ID" value="SEK52971.1"/>
    <property type="molecule type" value="Genomic_DNA"/>
</dbReference>
<feature type="transmembrane region" description="Helical" evidence="1">
    <location>
        <begin position="6"/>
        <end position="23"/>
    </location>
</feature>
<reference evidence="3" key="1">
    <citation type="submission" date="2016-10" db="EMBL/GenBank/DDBJ databases">
        <authorList>
            <person name="Varghese N."/>
            <person name="Submissions S."/>
        </authorList>
    </citation>
    <scope>NUCLEOTIDE SEQUENCE [LARGE SCALE GENOMIC DNA]</scope>
    <source>
        <strain evidence="3">CGMCC 1.9127</strain>
    </source>
</reference>
<keyword evidence="1" id="KW-1133">Transmembrane helix</keyword>
<evidence type="ECO:0000256" key="1">
    <source>
        <dbReference type="SAM" id="Phobius"/>
    </source>
</evidence>
<dbReference type="AlphaFoldDB" id="A0A1H7HRQ5"/>
<evidence type="ECO:0008006" key="4">
    <source>
        <dbReference type="Google" id="ProtNLM"/>
    </source>
</evidence>
<name>A0A1H7HRQ5_9GAMM</name>
<keyword evidence="1" id="KW-0472">Membrane</keyword>
<evidence type="ECO:0000313" key="2">
    <source>
        <dbReference type="EMBL" id="SEK52971.1"/>
    </source>
</evidence>
<dbReference type="RefSeq" id="WP_085282208.1">
    <property type="nucleotide sequence ID" value="NZ_FOBI01000001.1"/>
</dbReference>